<sequence length="340" mass="39092">MIEKIDRLIIPPDYHPALSVRETEIAIKKIKDFFETTLAAELNLSRVSAPLFVRPETGMNDNLNGVERPVSFDVKSIDGNTVEIVHSLAKWKRMALAKYGFNVGEGLYTDMNAIRRDEDLDNLHSIYVDQWDWELVIGKEDRNEDTLKNIVKRIFNVFKKTEDFIGESYPQIPRILPEDIFFITTQELEDMYPELSPKEREDAIAKEKKAVFVMKIGGKLRSGNKHDGRAPDYDDWELNGDIILWYPVLERAFEVSSMGIRVDEESLISQLKEAGCEDRKEMKFHKDLLEGRLPYTVGGGIGQSRICMYFLKKAHIGEVQSSIWPDSMIEICENANINLL</sequence>
<keyword evidence="1 7" id="KW-0963">Cytoplasm</keyword>
<dbReference type="OrthoDB" id="9766088at2"/>
<reference evidence="11" key="1">
    <citation type="submission" date="2018-11" db="EMBL/GenBank/DDBJ databases">
        <title>Genome sequencing of a novel mesophilic and cellulolytic organism within the genus Hungateiclostridium.</title>
        <authorList>
            <person name="Rettenmaier R."/>
            <person name="Liebl W."/>
            <person name="Zverlov V."/>
        </authorList>
    </citation>
    <scope>NUCLEOTIDE SEQUENCE [LARGE SCALE GENOMIC DNA]</scope>
    <source>
        <strain evidence="11">N2K1</strain>
    </source>
</reference>
<dbReference type="GO" id="GO:0016740">
    <property type="term" value="F:transferase activity"/>
    <property type="evidence" value="ECO:0007669"/>
    <property type="project" value="UniProtKB-ARBA"/>
</dbReference>
<dbReference type="Proteomes" id="UP000289166">
    <property type="component" value="Unassembled WGS sequence"/>
</dbReference>
<comment type="similarity">
    <text evidence="7">Belongs to the class-II aminoacyl-tRNA synthetase family. AsnA subfamily.</text>
</comment>
<dbReference type="EC" id="6.3.1.1" evidence="7 8"/>
<dbReference type="EMBL" id="RLII01000009">
    <property type="protein sequence ID" value="RXE59063.1"/>
    <property type="molecule type" value="Genomic_DNA"/>
</dbReference>
<keyword evidence="2 7" id="KW-0436">Ligase</keyword>
<dbReference type="UniPathway" id="UPA00134">
    <property type="reaction ID" value="UER00194"/>
</dbReference>
<feature type="domain" description="Aminoacyl-transfer RNA synthetases class-II family profile" evidence="9">
    <location>
        <begin position="30"/>
        <end position="325"/>
    </location>
</feature>
<dbReference type="PANTHER" id="PTHR30073:SF5">
    <property type="entry name" value="ASPARTATE--AMMONIA LIGASE"/>
    <property type="match status" value="1"/>
</dbReference>
<dbReference type="RefSeq" id="WP_069194405.1">
    <property type="nucleotide sequence ID" value="NZ_RLII01000009.1"/>
</dbReference>
<accession>A0A4Q0I443</accession>
<evidence type="ECO:0000256" key="5">
    <source>
        <dbReference type="ARBA" id="ARBA00022840"/>
    </source>
</evidence>
<dbReference type="PROSITE" id="PS50862">
    <property type="entry name" value="AA_TRNA_LIGASE_II"/>
    <property type="match status" value="1"/>
</dbReference>
<dbReference type="PANTHER" id="PTHR30073">
    <property type="entry name" value="ASPARTATE--AMMONIA LIGASE"/>
    <property type="match status" value="1"/>
</dbReference>
<evidence type="ECO:0000259" key="9">
    <source>
        <dbReference type="PROSITE" id="PS50862"/>
    </source>
</evidence>
<dbReference type="SUPFAM" id="SSF55681">
    <property type="entry name" value="Class II aaRS and biotin synthetases"/>
    <property type="match status" value="1"/>
</dbReference>
<evidence type="ECO:0000256" key="3">
    <source>
        <dbReference type="ARBA" id="ARBA00022605"/>
    </source>
</evidence>
<evidence type="ECO:0000256" key="4">
    <source>
        <dbReference type="ARBA" id="ARBA00022741"/>
    </source>
</evidence>
<evidence type="ECO:0000256" key="2">
    <source>
        <dbReference type="ARBA" id="ARBA00022598"/>
    </source>
</evidence>
<evidence type="ECO:0000256" key="7">
    <source>
        <dbReference type="HAMAP-Rule" id="MF_00555"/>
    </source>
</evidence>
<dbReference type="GO" id="GO:0005524">
    <property type="term" value="F:ATP binding"/>
    <property type="evidence" value="ECO:0007669"/>
    <property type="project" value="UniProtKB-UniRule"/>
</dbReference>
<keyword evidence="5 7" id="KW-0067">ATP-binding</keyword>
<dbReference type="CDD" id="cd00645">
    <property type="entry name" value="AsnA"/>
    <property type="match status" value="1"/>
</dbReference>
<evidence type="ECO:0000256" key="1">
    <source>
        <dbReference type="ARBA" id="ARBA00022490"/>
    </source>
</evidence>
<comment type="catalytic activity">
    <reaction evidence="7">
        <text>L-aspartate + NH4(+) + ATP = L-asparagine + AMP + diphosphate + H(+)</text>
        <dbReference type="Rhea" id="RHEA:11372"/>
        <dbReference type="ChEBI" id="CHEBI:15378"/>
        <dbReference type="ChEBI" id="CHEBI:28938"/>
        <dbReference type="ChEBI" id="CHEBI:29991"/>
        <dbReference type="ChEBI" id="CHEBI:30616"/>
        <dbReference type="ChEBI" id="CHEBI:33019"/>
        <dbReference type="ChEBI" id="CHEBI:58048"/>
        <dbReference type="ChEBI" id="CHEBI:456215"/>
        <dbReference type="EC" id="6.3.1.1"/>
    </reaction>
</comment>
<comment type="caution">
    <text evidence="10">The sequence shown here is derived from an EMBL/GenBank/DDBJ whole genome shotgun (WGS) entry which is preliminary data.</text>
</comment>
<comment type="subcellular location">
    <subcellularLocation>
        <location evidence="7">Cytoplasm</location>
    </subcellularLocation>
</comment>
<dbReference type="AlphaFoldDB" id="A0A4Q0I443"/>
<dbReference type="GO" id="GO:0005829">
    <property type="term" value="C:cytosol"/>
    <property type="evidence" value="ECO:0007669"/>
    <property type="project" value="TreeGrafter"/>
</dbReference>
<dbReference type="InterPro" id="IPR045864">
    <property type="entry name" value="aa-tRNA-synth_II/BPL/LPL"/>
</dbReference>
<keyword evidence="3 7" id="KW-0028">Amino-acid biosynthesis</keyword>
<dbReference type="GO" id="GO:0070981">
    <property type="term" value="P:L-asparagine biosynthetic process"/>
    <property type="evidence" value="ECO:0007669"/>
    <property type="project" value="UniProtKB-UniRule"/>
</dbReference>
<dbReference type="GO" id="GO:0004071">
    <property type="term" value="F:aspartate-ammonia ligase activity"/>
    <property type="evidence" value="ECO:0007669"/>
    <property type="project" value="UniProtKB-UniRule"/>
</dbReference>
<evidence type="ECO:0000256" key="6">
    <source>
        <dbReference type="ARBA" id="ARBA00022888"/>
    </source>
</evidence>
<dbReference type="HAMAP" id="MF_00555">
    <property type="entry name" value="AsnA"/>
    <property type="match status" value="1"/>
</dbReference>
<dbReference type="InterPro" id="IPR004618">
    <property type="entry name" value="AsnA"/>
</dbReference>
<dbReference type="Pfam" id="PF03590">
    <property type="entry name" value="AsnA"/>
    <property type="match status" value="1"/>
</dbReference>
<keyword evidence="6 7" id="KW-0061">Asparagine biosynthesis</keyword>
<gene>
    <name evidence="7" type="primary">asnA</name>
    <name evidence="10" type="ORF">EFD62_08855</name>
</gene>
<name>A0A4Q0I443_9FIRM</name>
<evidence type="ECO:0000313" key="10">
    <source>
        <dbReference type="EMBL" id="RXE59063.1"/>
    </source>
</evidence>
<comment type="pathway">
    <text evidence="7">Amino-acid biosynthesis; L-asparagine biosynthesis; L-asparagine from L-aspartate (ammonia route): step 1/1.</text>
</comment>
<evidence type="ECO:0000313" key="11">
    <source>
        <dbReference type="Proteomes" id="UP000289166"/>
    </source>
</evidence>
<dbReference type="GO" id="GO:0140096">
    <property type="term" value="F:catalytic activity, acting on a protein"/>
    <property type="evidence" value="ECO:0007669"/>
    <property type="project" value="UniProtKB-ARBA"/>
</dbReference>
<dbReference type="PIRSF" id="PIRSF001555">
    <property type="entry name" value="Asp_ammon_ligase"/>
    <property type="match status" value="1"/>
</dbReference>
<proteinExistence type="inferred from homology"/>
<dbReference type="InterPro" id="IPR006195">
    <property type="entry name" value="aa-tRNA-synth_II"/>
</dbReference>
<dbReference type="NCBIfam" id="TIGR00669">
    <property type="entry name" value="asnA"/>
    <property type="match status" value="1"/>
</dbReference>
<protein>
    <recommendedName>
        <fullName evidence="7 8">Aspartate--ammonia ligase</fullName>
        <ecNumber evidence="7 8">6.3.1.1</ecNumber>
    </recommendedName>
    <alternativeName>
        <fullName evidence="7">Asparagine synthetase A</fullName>
    </alternativeName>
</protein>
<keyword evidence="4 7" id="KW-0547">Nucleotide-binding</keyword>
<keyword evidence="11" id="KW-1185">Reference proteome</keyword>
<organism evidence="10 11">
    <name type="scientific">Acetivibrio mesophilus</name>
    <dbReference type="NCBI Taxonomy" id="2487273"/>
    <lineage>
        <taxon>Bacteria</taxon>
        <taxon>Bacillati</taxon>
        <taxon>Bacillota</taxon>
        <taxon>Clostridia</taxon>
        <taxon>Eubacteriales</taxon>
        <taxon>Oscillospiraceae</taxon>
        <taxon>Acetivibrio</taxon>
    </lineage>
</organism>
<dbReference type="Gene3D" id="3.30.930.10">
    <property type="entry name" value="Bira Bifunctional Protein, Domain 2"/>
    <property type="match status" value="1"/>
</dbReference>
<evidence type="ECO:0000256" key="8">
    <source>
        <dbReference type="NCBIfam" id="TIGR00669"/>
    </source>
</evidence>